<feature type="domain" description="Peptidase M16 C-terminal" evidence="2">
    <location>
        <begin position="249"/>
        <end position="347"/>
    </location>
</feature>
<keyword evidence="4" id="KW-1185">Reference proteome</keyword>
<sequence length="364" mass="40744">MTDLRLSGCLAIYRSAMCIHAYLSSFLAKFPFFLTFFHDLITACGCEGQASIEPNRQISSMVEEAARLARHFCEMEWPVLVFLDSHHPNKPEPPYLPHYVVELEEEALQPPNLQNIHRRINEIHNELGKTKITTLPNGAKIASETTPRPVASIGLYVDCRSIYETPLSFGATHLLERMSFKTTRHRSQLRMVREIEAIGGSAKASASREQMGYTYDALKLYTPQMVEVLIDSVKNAVFLDWGKRMLKHSYFTENYTAPRIVLAASGVEHEELVSLAEPLLSDLPKVLRPQEPKSKQSTHIALAFEILGGWHQEKEAMAATVLQVLMGGGGSFSAGGPGKGMHSRLCQLFNLFKAHKDPRQNPIA</sequence>
<dbReference type="Pfam" id="PF05193">
    <property type="entry name" value="Peptidase_M16_C"/>
    <property type="match status" value="1"/>
</dbReference>
<reference evidence="3 4" key="1">
    <citation type="submission" date="2020-08" db="EMBL/GenBank/DDBJ databases">
        <title>Plant Genome Project.</title>
        <authorList>
            <person name="Zhang R.-G."/>
        </authorList>
    </citation>
    <scope>NUCLEOTIDE SEQUENCE [LARGE SCALE GENOMIC DNA]</scope>
    <source>
        <tissue evidence="3">Rhizome</tissue>
    </source>
</reference>
<dbReference type="GO" id="GO:0005739">
    <property type="term" value="C:mitochondrion"/>
    <property type="evidence" value="ECO:0007669"/>
    <property type="project" value="TreeGrafter"/>
</dbReference>
<comment type="caution">
    <text evidence="3">The sequence shown here is derived from an EMBL/GenBank/DDBJ whole genome shotgun (WGS) entry which is preliminary data.</text>
</comment>
<proteinExistence type="predicted"/>
<dbReference type="Proteomes" id="UP000734854">
    <property type="component" value="Unassembled WGS sequence"/>
</dbReference>
<evidence type="ECO:0008006" key="5">
    <source>
        <dbReference type="Google" id="ProtNLM"/>
    </source>
</evidence>
<dbReference type="InterPro" id="IPR011765">
    <property type="entry name" value="Pept_M16_N"/>
</dbReference>
<evidence type="ECO:0000259" key="2">
    <source>
        <dbReference type="Pfam" id="PF05193"/>
    </source>
</evidence>
<dbReference type="PANTHER" id="PTHR11851">
    <property type="entry name" value="METALLOPROTEASE"/>
    <property type="match status" value="1"/>
</dbReference>
<evidence type="ECO:0000313" key="4">
    <source>
        <dbReference type="Proteomes" id="UP000734854"/>
    </source>
</evidence>
<dbReference type="EMBL" id="JACMSC010000003">
    <property type="protein sequence ID" value="KAG6530374.1"/>
    <property type="molecule type" value="Genomic_DNA"/>
</dbReference>
<dbReference type="InterPro" id="IPR007863">
    <property type="entry name" value="Peptidase_M16_C"/>
</dbReference>
<dbReference type="Pfam" id="PF00675">
    <property type="entry name" value="Peptidase_M16"/>
    <property type="match status" value="1"/>
</dbReference>
<protein>
    <recommendedName>
        <fullName evidence="5">Mitochondrial-processing peptidase subunit alpha</fullName>
    </recommendedName>
</protein>
<dbReference type="PANTHER" id="PTHR11851:SF190">
    <property type="entry name" value="MITOCHONDRIAL-PROCESSING PEPTIDASE SUBUNIT ALPHA"/>
    <property type="match status" value="1"/>
</dbReference>
<dbReference type="AlphaFoldDB" id="A0A8J5M3I8"/>
<organism evidence="3 4">
    <name type="scientific">Zingiber officinale</name>
    <name type="common">Ginger</name>
    <name type="synonym">Amomum zingiber</name>
    <dbReference type="NCBI Taxonomy" id="94328"/>
    <lineage>
        <taxon>Eukaryota</taxon>
        <taxon>Viridiplantae</taxon>
        <taxon>Streptophyta</taxon>
        <taxon>Embryophyta</taxon>
        <taxon>Tracheophyta</taxon>
        <taxon>Spermatophyta</taxon>
        <taxon>Magnoliopsida</taxon>
        <taxon>Liliopsida</taxon>
        <taxon>Zingiberales</taxon>
        <taxon>Zingiberaceae</taxon>
        <taxon>Zingiber</taxon>
    </lineage>
</organism>
<evidence type="ECO:0000313" key="3">
    <source>
        <dbReference type="EMBL" id="KAG6530374.1"/>
    </source>
</evidence>
<evidence type="ECO:0000259" key="1">
    <source>
        <dbReference type="Pfam" id="PF00675"/>
    </source>
</evidence>
<name>A0A8J5M3I8_ZINOF</name>
<dbReference type="Gene3D" id="3.30.830.10">
    <property type="entry name" value="Metalloenzyme, LuxS/M16 peptidase-like"/>
    <property type="match status" value="2"/>
</dbReference>
<accession>A0A8J5M3I8</accession>
<dbReference type="InterPro" id="IPR050361">
    <property type="entry name" value="MPP/UQCRC_Complex"/>
</dbReference>
<dbReference type="SUPFAM" id="SSF63411">
    <property type="entry name" value="LuxS/MPP-like metallohydrolase"/>
    <property type="match status" value="2"/>
</dbReference>
<dbReference type="GO" id="GO:0046872">
    <property type="term" value="F:metal ion binding"/>
    <property type="evidence" value="ECO:0007669"/>
    <property type="project" value="InterPro"/>
</dbReference>
<gene>
    <name evidence="3" type="ORF">ZIOFF_012602</name>
</gene>
<dbReference type="InterPro" id="IPR011249">
    <property type="entry name" value="Metalloenz_LuxS/M16"/>
</dbReference>
<feature type="domain" description="Peptidase M16 N-terminal" evidence="1">
    <location>
        <begin position="141"/>
        <end position="243"/>
    </location>
</feature>